<accession>A0AAN7XR97</accession>
<protein>
    <submittedName>
        <fullName evidence="2">Uncharacterized protein</fullName>
    </submittedName>
</protein>
<evidence type="ECO:0000256" key="1">
    <source>
        <dbReference type="SAM" id="MobiDB-lite"/>
    </source>
</evidence>
<dbReference type="EMBL" id="JAUZQC010000009">
    <property type="protein sequence ID" value="KAK5865867.1"/>
    <property type="molecule type" value="Genomic_DNA"/>
</dbReference>
<evidence type="ECO:0000313" key="3">
    <source>
        <dbReference type="Proteomes" id="UP001346869"/>
    </source>
</evidence>
<dbReference type="Proteomes" id="UP001346869">
    <property type="component" value="Unassembled WGS sequence"/>
</dbReference>
<organism evidence="2 3">
    <name type="scientific">Eleginops maclovinus</name>
    <name type="common">Patagonian blennie</name>
    <name type="synonym">Eleginus maclovinus</name>
    <dbReference type="NCBI Taxonomy" id="56733"/>
    <lineage>
        <taxon>Eukaryota</taxon>
        <taxon>Metazoa</taxon>
        <taxon>Chordata</taxon>
        <taxon>Craniata</taxon>
        <taxon>Vertebrata</taxon>
        <taxon>Euteleostomi</taxon>
        <taxon>Actinopterygii</taxon>
        <taxon>Neopterygii</taxon>
        <taxon>Teleostei</taxon>
        <taxon>Neoteleostei</taxon>
        <taxon>Acanthomorphata</taxon>
        <taxon>Eupercaria</taxon>
        <taxon>Perciformes</taxon>
        <taxon>Notothenioidei</taxon>
        <taxon>Eleginopidae</taxon>
        <taxon>Eleginops</taxon>
    </lineage>
</organism>
<feature type="region of interest" description="Disordered" evidence="1">
    <location>
        <begin position="1"/>
        <end position="24"/>
    </location>
</feature>
<dbReference type="AlphaFoldDB" id="A0AAN7XR97"/>
<name>A0AAN7XR97_ELEMC</name>
<gene>
    <name evidence="2" type="ORF">PBY51_020104</name>
</gene>
<evidence type="ECO:0000313" key="2">
    <source>
        <dbReference type="EMBL" id="KAK5865867.1"/>
    </source>
</evidence>
<comment type="caution">
    <text evidence="2">The sequence shown here is derived from an EMBL/GenBank/DDBJ whole genome shotgun (WGS) entry which is preliminary data.</text>
</comment>
<keyword evidence="3" id="KW-1185">Reference proteome</keyword>
<proteinExistence type="predicted"/>
<reference evidence="2 3" key="1">
    <citation type="journal article" date="2023" name="Genes (Basel)">
        <title>Chromosome-Level Genome Assembly and Circadian Gene Repertoire of the Patagonia Blennie Eleginops maclovinus-The Closest Ancestral Proxy of Antarctic Cryonotothenioids.</title>
        <authorList>
            <person name="Cheng C.C."/>
            <person name="Rivera-Colon A.G."/>
            <person name="Minhas B.F."/>
            <person name="Wilson L."/>
            <person name="Rayamajhi N."/>
            <person name="Vargas-Chacoff L."/>
            <person name="Catchen J.M."/>
        </authorList>
    </citation>
    <scope>NUCLEOTIDE SEQUENCE [LARGE SCALE GENOMIC DNA]</scope>
    <source>
        <strain evidence="2">JMC-PN-2008</strain>
    </source>
</reference>
<sequence>MIKPVGPSRAASEPEPSLKESTLPAENQLALMSWRPNLRHLHCSAKRREKPLFIHWDIMAEKTYLQKRGTVSGRPLHPNQPFLPVHPKLQMGNTENVWAGRMFRGISAAADSTSVADH</sequence>
<reference evidence="2 3" key="2">
    <citation type="journal article" date="2023" name="Mol. Biol. Evol.">
        <title>Genomics of Secondarily Temperate Adaptation in the Only Non-Antarctic Icefish.</title>
        <authorList>
            <person name="Rivera-Colon A.G."/>
            <person name="Rayamajhi N."/>
            <person name="Minhas B.F."/>
            <person name="Madrigal G."/>
            <person name="Bilyk K.T."/>
            <person name="Yoon V."/>
            <person name="Hune M."/>
            <person name="Gregory S."/>
            <person name="Cheng C.H.C."/>
            <person name="Catchen J.M."/>
        </authorList>
    </citation>
    <scope>NUCLEOTIDE SEQUENCE [LARGE SCALE GENOMIC DNA]</scope>
    <source>
        <strain evidence="2">JMC-PN-2008</strain>
    </source>
</reference>